<accession>A0ABT6NUK9</accession>
<evidence type="ECO:0000313" key="1">
    <source>
        <dbReference type="EMBL" id="MDI1431810.1"/>
    </source>
</evidence>
<dbReference type="Proteomes" id="UP001160301">
    <property type="component" value="Unassembled WGS sequence"/>
</dbReference>
<dbReference type="RefSeq" id="WP_136966351.1">
    <property type="nucleotide sequence ID" value="NZ_JARZHI010000016.1"/>
</dbReference>
<organism evidence="1 2">
    <name type="scientific">Polyangium sorediatum</name>
    <dbReference type="NCBI Taxonomy" id="889274"/>
    <lineage>
        <taxon>Bacteria</taxon>
        <taxon>Pseudomonadati</taxon>
        <taxon>Myxococcota</taxon>
        <taxon>Polyangia</taxon>
        <taxon>Polyangiales</taxon>
        <taxon>Polyangiaceae</taxon>
        <taxon>Polyangium</taxon>
    </lineage>
</organism>
<keyword evidence="2" id="KW-1185">Reference proteome</keyword>
<reference evidence="1 2" key="1">
    <citation type="submission" date="2023-04" db="EMBL/GenBank/DDBJ databases">
        <title>The genome sequence of Polyangium sorediatum DSM14670.</title>
        <authorList>
            <person name="Zhang X."/>
        </authorList>
    </citation>
    <scope>NUCLEOTIDE SEQUENCE [LARGE SCALE GENOMIC DNA]</scope>
    <source>
        <strain evidence="1 2">DSM 14670</strain>
    </source>
</reference>
<proteinExistence type="predicted"/>
<name>A0ABT6NUK9_9BACT</name>
<protein>
    <submittedName>
        <fullName evidence="1">Uncharacterized protein</fullName>
    </submittedName>
</protein>
<evidence type="ECO:0000313" key="2">
    <source>
        <dbReference type="Proteomes" id="UP001160301"/>
    </source>
</evidence>
<dbReference type="EMBL" id="JARZHI010000016">
    <property type="protein sequence ID" value="MDI1431810.1"/>
    <property type="molecule type" value="Genomic_DNA"/>
</dbReference>
<gene>
    <name evidence="1" type="ORF">QHF89_20105</name>
</gene>
<sequence length="104" mass="11431">MNRDETAAESFERALAAFVGIAVGEPHAADRKMFSIVATARGAHTRITAGGFSVLWPHRRTPFTYGPYQVAKAMRCIGTVDPRGLDRMAHVIATLSRLVYRRAS</sequence>
<comment type="caution">
    <text evidence="1">The sequence shown here is derived from an EMBL/GenBank/DDBJ whole genome shotgun (WGS) entry which is preliminary data.</text>
</comment>